<name>A0A1Y1KNM0_PHOPY</name>
<dbReference type="InterPro" id="IPR043502">
    <property type="entry name" value="DNA/RNA_pol_sf"/>
</dbReference>
<dbReference type="InterPro" id="IPR000477">
    <property type="entry name" value="RT_dom"/>
</dbReference>
<protein>
    <recommendedName>
        <fullName evidence="1">Reverse transcriptase domain-containing protein</fullName>
    </recommendedName>
</protein>
<dbReference type="EMBL" id="GEZM01082802">
    <property type="protein sequence ID" value="JAV61265.1"/>
    <property type="molecule type" value="Transcribed_RNA"/>
</dbReference>
<evidence type="ECO:0000313" key="2">
    <source>
        <dbReference type="EMBL" id="JAV61265.1"/>
    </source>
</evidence>
<dbReference type="GO" id="GO:0071897">
    <property type="term" value="P:DNA biosynthetic process"/>
    <property type="evidence" value="ECO:0007669"/>
    <property type="project" value="UniProtKB-ARBA"/>
</dbReference>
<evidence type="ECO:0000259" key="1">
    <source>
        <dbReference type="PROSITE" id="PS50878"/>
    </source>
</evidence>
<dbReference type="CDD" id="cd01650">
    <property type="entry name" value="RT_nLTR_like"/>
    <property type="match status" value="1"/>
</dbReference>
<organism evidence="2">
    <name type="scientific">Photinus pyralis</name>
    <name type="common">Common eastern firefly</name>
    <name type="synonym">Lampyris pyralis</name>
    <dbReference type="NCBI Taxonomy" id="7054"/>
    <lineage>
        <taxon>Eukaryota</taxon>
        <taxon>Metazoa</taxon>
        <taxon>Ecdysozoa</taxon>
        <taxon>Arthropoda</taxon>
        <taxon>Hexapoda</taxon>
        <taxon>Insecta</taxon>
        <taxon>Pterygota</taxon>
        <taxon>Neoptera</taxon>
        <taxon>Endopterygota</taxon>
        <taxon>Coleoptera</taxon>
        <taxon>Polyphaga</taxon>
        <taxon>Elateriformia</taxon>
        <taxon>Elateroidea</taxon>
        <taxon>Lampyridae</taxon>
        <taxon>Lampyrinae</taxon>
        <taxon>Photinus</taxon>
    </lineage>
</organism>
<proteinExistence type="predicted"/>
<dbReference type="AlphaFoldDB" id="A0A1Y1KNM0"/>
<feature type="domain" description="Reverse transcriptase" evidence="1">
    <location>
        <begin position="301"/>
        <end position="580"/>
    </location>
</feature>
<reference evidence="2" key="1">
    <citation type="journal article" date="2016" name="Sci. Rep.">
        <title>Molecular characterization of firefly nuptial gifts: a multi-omics approach sheds light on postcopulatory sexual selection.</title>
        <authorList>
            <person name="Al-Wathiqui N."/>
            <person name="Fallon T.R."/>
            <person name="South A."/>
            <person name="Weng J.K."/>
            <person name="Lewis S.M."/>
        </authorList>
    </citation>
    <scope>NUCLEOTIDE SEQUENCE</scope>
</reference>
<dbReference type="PROSITE" id="PS50878">
    <property type="entry name" value="RT_POL"/>
    <property type="match status" value="1"/>
</dbReference>
<dbReference type="PANTHER" id="PTHR33332">
    <property type="entry name" value="REVERSE TRANSCRIPTASE DOMAIN-CONTAINING PROTEIN"/>
    <property type="match status" value="1"/>
</dbReference>
<accession>A0A1Y1KNM0</accession>
<dbReference type="EMBL" id="GEZM01082803">
    <property type="protein sequence ID" value="JAV61263.1"/>
    <property type="molecule type" value="Transcribed_RNA"/>
</dbReference>
<dbReference type="SUPFAM" id="SSF56672">
    <property type="entry name" value="DNA/RNA polymerases"/>
    <property type="match status" value="1"/>
</dbReference>
<dbReference type="Pfam" id="PF00078">
    <property type="entry name" value="RVT_1"/>
    <property type="match status" value="1"/>
</dbReference>
<sequence>MISTINAPTRKGKLLDHVFTSVSLGKFKINVLQNCISDHSTVLIKSNIDAPNQSEKIRIRSYNENRRREFYSQLEIEDWDPVLRGSDVETAFNIFSKIVSHHFNNVFPYLYKNKNGNVPKGWVNEDVRTSSANLKSFYMLQSKYPELKPQYIEMKRKHMTLIKHVRRAYVQNTILNSDNMVKSAWSVIKGKHGSQTRNLKLKKGSVYIENPHDVAESFNNHFKTIPNETIAKITKHTNKTIKLNHNPKSLYLTPFCEPEMITLINKKIKNKRSAGPDELPCSLIKFVSKVIAKPITHIVNLSFATGEFPVALKLAKVIPVFKSGSAEDASNYRPIAITSVFSKILEYCYLDRLESFLKKCNVLSRNQFGFRPNTSTADAVQFFLDKILQSIEKKEASIGVFCDISKAFDCLNHNRLLAKLSSYGIRGIPLKWLNNFLCNRHQYVSLTHTSESTNNFINSNTVTLNVGTPQGTVLAPILFILYTNDLIQHAQENAVITLYADDTSIIVSDRDRNRIANKCNQTMRNISNWFSENFLYLNENKTKFLQFHNRHNTNIPSINICIDGNQVNKSDAVKFLGITLDEALSWKPHCQNLVLHLNRLCYQMRYLSNYLDLKQLKLFYHACVESRLRYGICFWGSSHAASQVFVIQKRIIRCMTGAHRTQSCRQLFHRLSILPLACVYMFEILKFIYQNKINLVKNSNIHHHQTRICEQYRIPFGRININKSNVYIVGVKILNKLPLDIKNAITFSIFKHKLKNYLLSRNFYEISEYLSN</sequence>